<dbReference type="Proteomes" id="UP001501866">
    <property type="component" value="Unassembled WGS sequence"/>
</dbReference>
<protein>
    <recommendedName>
        <fullName evidence="3">Lecithin:cholesterol acyltransferase</fullName>
    </recommendedName>
</protein>
<evidence type="ECO:0008006" key="3">
    <source>
        <dbReference type="Google" id="ProtNLM"/>
    </source>
</evidence>
<dbReference type="Gene3D" id="3.40.50.1820">
    <property type="entry name" value="alpha/beta hydrolase"/>
    <property type="match status" value="1"/>
</dbReference>
<name>A0ABP6NVI1_9ACTN</name>
<gene>
    <name evidence="1" type="ORF">GCM10010451_02130</name>
</gene>
<organism evidence="1 2">
    <name type="scientific">Streptomyces virens</name>
    <dbReference type="NCBI Taxonomy" id="285572"/>
    <lineage>
        <taxon>Bacteria</taxon>
        <taxon>Bacillati</taxon>
        <taxon>Actinomycetota</taxon>
        <taxon>Actinomycetes</taxon>
        <taxon>Kitasatosporales</taxon>
        <taxon>Streptomycetaceae</taxon>
        <taxon>Streptomyces</taxon>
    </lineage>
</organism>
<dbReference type="SUPFAM" id="SSF53474">
    <property type="entry name" value="alpha/beta-Hydrolases"/>
    <property type="match status" value="1"/>
</dbReference>
<comment type="caution">
    <text evidence="1">The sequence shown here is derived from an EMBL/GenBank/DDBJ whole genome shotgun (WGS) entry which is preliminary data.</text>
</comment>
<sequence>MTREGAVEHDLVVFVPGFLGSRLTRDGRDVWAECSDALLRSRPSARALADVALPPGLGDEPPEDRFRLTADALTTEPDSMPGLLSCMGYSGIRAALGDPVDGQYVPFAHDWRLSHRLLAEELRARVQRELDRWSEQVDAYYPDRPDDPKVLLVCHSTGGLIGRHYLECLGGRTTARALVTLGTPHQGVARAARLLAGNAVADGGVPEASALNAVLRELALTLPSVGQLLPVVEDAVRVAGRSRPRALTDRRYPVPGLPAGLVEDAFAFHREFSQAREAHRRTDAGGRLPYEVYCMASTARPTVRGIGLSADGLHLEDGGDGLLGPGDGTVPRESAVPEWTLPDRVEVLWTGVPHGAMATAAALGERLAAIRKGLPVTGMLAGHDHITLHAPSEAVAGRPFVAQVLGVNLHARRPRAVMRRVGARTREEIAFAPDPAGRFRAELRGGPGRWVVEAVVEQPNGADHKVVTLYSA</sequence>
<evidence type="ECO:0000313" key="2">
    <source>
        <dbReference type="Proteomes" id="UP001501866"/>
    </source>
</evidence>
<keyword evidence="2" id="KW-1185">Reference proteome</keyword>
<accession>A0ABP6NVI1</accession>
<reference evidence="2" key="1">
    <citation type="journal article" date="2019" name="Int. J. Syst. Evol. Microbiol.">
        <title>The Global Catalogue of Microorganisms (GCM) 10K type strain sequencing project: providing services to taxonomists for standard genome sequencing and annotation.</title>
        <authorList>
            <consortium name="The Broad Institute Genomics Platform"/>
            <consortium name="The Broad Institute Genome Sequencing Center for Infectious Disease"/>
            <person name="Wu L."/>
            <person name="Ma J."/>
        </authorList>
    </citation>
    <scope>NUCLEOTIDE SEQUENCE [LARGE SCALE GENOMIC DNA]</scope>
    <source>
        <strain evidence="2">JCM 9095</strain>
    </source>
</reference>
<proteinExistence type="predicted"/>
<evidence type="ECO:0000313" key="1">
    <source>
        <dbReference type="EMBL" id="GAA3157879.1"/>
    </source>
</evidence>
<dbReference type="InterPro" id="IPR029058">
    <property type="entry name" value="AB_hydrolase_fold"/>
</dbReference>
<dbReference type="EMBL" id="BAAAUH010000001">
    <property type="protein sequence ID" value="GAA3157879.1"/>
    <property type="molecule type" value="Genomic_DNA"/>
</dbReference>